<name>A0A940MYB4_9PROT</name>
<feature type="transmembrane region" description="Helical" evidence="4">
    <location>
        <begin position="783"/>
        <end position="801"/>
    </location>
</feature>
<feature type="domain" description="Transglycosylase SLT" evidence="5">
    <location>
        <begin position="108"/>
        <end position="203"/>
    </location>
</feature>
<keyword evidence="2" id="KW-0175">Coiled coil</keyword>
<evidence type="ECO:0000313" key="6">
    <source>
        <dbReference type="EMBL" id="MBP0496548.1"/>
    </source>
</evidence>
<evidence type="ECO:0000256" key="2">
    <source>
        <dbReference type="SAM" id="Coils"/>
    </source>
</evidence>
<keyword evidence="7" id="KW-1185">Reference proteome</keyword>
<dbReference type="EMBL" id="JAGIZA010000049">
    <property type="protein sequence ID" value="MBP0496548.1"/>
    <property type="molecule type" value="Genomic_DNA"/>
</dbReference>
<organism evidence="6 7">
    <name type="scientific">Roseomonas indoligenes</name>
    <dbReference type="NCBI Taxonomy" id="2820811"/>
    <lineage>
        <taxon>Bacteria</taxon>
        <taxon>Pseudomonadati</taxon>
        <taxon>Pseudomonadota</taxon>
        <taxon>Alphaproteobacteria</taxon>
        <taxon>Acetobacterales</taxon>
        <taxon>Roseomonadaceae</taxon>
        <taxon>Roseomonas</taxon>
    </lineage>
</organism>
<feature type="compositionally biased region" description="Basic and acidic residues" evidence="3">
    <location>
        <begin position="368"/>
        <end position="378"/>
    </location>
</feature>
<gene>
    <name evidence="6" type="ORF">J5Y10_27480</name>
</gene>
<proteinExistence type="inferred from homology"/>
<feature type="region of interest" description="Disordered" evidence="3">
    <location>
        <begin position="368"/>
        <end position="394"/>
    </location>
</feature>
<dbReference type="InterPro" id="IPR008258">
    <property type="entry name" value="Transglycosylase_SLT_dom_1"/>
</dbReference>
<protein>
    <submittedName>
        <fullName evidence="6">Transglycosylase SLT domain-containing protein</fullName>
    </submittedName>
</protein>
<evidence type="ECO:0000259" key="5">
    <source>
        <dbReference type="Pfam" id="PF01464"/>
    </source>
</evidence>
<sequence>MISPTSRQAILKRSLSGASGLLGFFADLIDKLEKVRTGIEGLGWVGKLIAGSPVEAGAAARDAITGTSATATPGRNPLDNIAYARATASQAATLNGLDSDAFTAFVERIIKRESGGQHHNSDGSVRLGPVTDSGERAIGAMQLMPDTARRLGVNANDVADNIRGGVSLLADLFKKYGQDPGLAGGAYFAGEGRIDRYLSGRATLGPKTFDYMRAAAGPGDLGGLNTRRSADVISIGRAEEMTRGTDGRSDTQARLNSQIRTLEDAAGRPGLDSDAVKRYREEAEKLRAQLVGLNDPLEELRRRGVLAAQANLQQEGAARQLLTTEQQAAEQARGQGKSAAEQIMAGLEARRQAQAGLDTALRDQIETTKRAADADRDAASVAQGGTQAINDRLTRRQAETDALKFAEAGTDKYRDAVDRLVDSQKDRRAAEADLGTANLIAQQRDSIELLEQETKLIGLSAEARKTELDILRERQRVINAGGDPNSSASMASQNNIRRIADLTARNGQLKASMDELASVGEQAFDRIGSAITEAFTTGKTSALNFGSIAKGVLSETVQAALRLAIINPLMNSLFGGSRGTLGGIMTVMGGGASGAGALAAGAGMVIGGQSGGGSAGTYVPVQNQNGTVIGYAQQAQQAYSLYDKFGGMNPGNYMSAGHVWNTGSSWADSALNASLWGTSGATQLAGTNAALAANASAYSATGAGVGFGPATAAEVAASGGSAAGVSGMTVGGAAAGVAGIAGGAYGIYSGIQKGGVGGASMAAGGAAVTGMSAAAMAGMAVPVYGWIAAAVLMILGSILPGQKPSDMTGTATMSTLDNNLTVGGLSGKRMSQENRDSASAIARSIDSMASKIGPLAGLTQDVAAAYTVSVGNRDGVKVDGLDGGRLSYAGKLDEEMSKTVMNDATTRLLQMAATQTPDDNVRKVINASGAGNPETALANLDWYQNTYKTLMKDAEDQTTAYAQSVKSVNDQWQPLIDKAASLGLAFDPIMDKMTDALKKLDDERHDAFNDNINGMRNAISGYRGDDARGVALKQFDLQRDKDRKAGIEQIEQAGFGEAELKIFKDTFDTMKELERKTVELTATRAQEDRNSSRAATLDSINLERMSLSGLGDTAAYEQARLQLTANIVTLKRSLEDLGVSSTTVADTVRAANDNMATSLKRLAEDQKIATDSTNGALVDRYQTAMGTADDLGNQLARLERQHAAERIQMARQEGVDLAQLMVTQAAERSALVKAEQQKILATGKDIRAYLDHLNTTASAGRSPEQAYQSASLLFERDISLANSGDADALSRITGTADTLLTAANDMYSSSEQFSSVQDYVKASLANLKETKSYDAQILDQLKAAGAADIAQKLALDNIATRAGGEAGARAFPAYSDAYPELAR</sequence>
<dbReference type="CDD" id="cd00254">
    <property type="entry name" value="LT-like"/>
    <property type="match status" value="1"/>
</dbReference>
<dbReference type="Proteomes" id="UP000677537">
    <property type="component" value="Unassembled WGS sequence"/>
</dbReference>
<comment type="similarity">
    <text evidence="1">Belongs to the virb1 family.</text>
</comment>
<keyword evidence="4" id="KW-0472">Membrane</keyword>
<evidence type="ECO:0000256" key="4">
    <source>
        <dbReference type="SAM" id="Phobius"/>
    </source>
</evidence>
<evidence type="ECO:0000256" key="1">
    <source>
        <dbReference type="ARBA" id="ARBA00009387"/>
    </source>
</evidence>
<reference evidence="6" key="1">
    <citation type="submission" date="2021-03" db="EMBL/GenBank/DDBJ databases">
        <authorList>
            <person name="So Y."/>
        </authorList>
    </citation>
    <scope>NUCLEOTIDE SEQUENCE</scope>
    <source>
        <strain evidence="6">SG15</strain>
    </source>
</reference>
<evidence type="ECO:0000313" key="7">
    <source>
        <dbReference type="Proteomes" id="UP000677537"/>
    </source>
</evidence>
<dbReference type="SUPFAM" id="SSF53955">
    <property type="entry name" value="Lysozyme-like"/>
    <property type="match status" value="1"/>
</dbReference>
<feature type="transmembrane region" description="Helical" evidence="4">
    <location>
        <begin position="728"/>
        <end position="748"/>
    </location>
</feature>
<evidence type="ECO:0000256" key="3">
    <source>
        <dbReference type="SAM" id="MobiDB-lite"/>
    </source>
</evidence>
<keyword evidence="4" id="KW-1133">Transmembrane helix</keyword>
<comment type="caution">
    <text evidence="6">The sequence shown here is derived from an EMBL/GenBank/DDBJ whole genome shotgun (WGS) entry which is preliminary data.</text>
</comment>
<dbReference type="InterPro" id="IPR023346">
    <property type="entry name" value="Lysozyme-like_dom_sf"/>
</dbReference>
<feature type="coiled-coil region" evidence="2">
    <location>
        <begin position="1181"/>
        <end position="1213"/>
    </location>
</feature>
<dbReference type="Gene3D" id="1.10.530.10">
    <property type="match status" value="1"/>
</dbReference>
<accession>A0A940MYB4</accession>
<keyword evidence="4" id="KW-0812">Transmembrane</keyword>
<dbReference type="Pfam" id="PF01464">
    <property type="entry name" value="SLT"/>
    <property type="match status" value="1"/>
</dbReference>